<dbReference type="EMBL" id="VSRR010000379">
    <property type="protein sequence ID" value="MPC14784.1"/>
    <property type="molecule type" value="Genomic_DNA"/>
</dbReference>
<gene>
    <name evidence="2" type="ORF">E2C01_007560</name>
</gene>
<accession>A0A5B7D1H4</accession>
<dbReference type="Proteomes" id="UP000324222">
    <property type="component" value="Unassembled WGS sequence"/>
</dbReference>
<dbReference type="AlphaFoldDB" id="A0A5B7D1H4"/>
<sequence length="144" mass="15572">MEGHRKPRRTLCTCWPELPCLVGRPACARPDEQGTSRLIRRHRNNTCLTEPTPAAQHEDKPASQTRHARTPPPIPAATGFLGRDLAAAGGYGNFRIGTASGKEVLSPAINGRWIPDCVVPSAAANGDRLELYINSRRVGAGDVR</sequence>
<comment type="caution">
    <text evidence="2">The sequence shown here is derived from an EMBL/GenBank/DDBJ whole genome shotgun (WGS) entry which is preliminary data.</text>
</comment>
<protein>
    <submittedName>
        <fullName evidence="2">Uncharacterized protein</fullName>
    </submittedName>
</protein>
<proteinExistence type="predicted"/>
<keyword evidence="3" id="KW-1185">Reference proteome</keyword>
<evidence type="ECO:0000256" key="1">
    <source>
        <dbReference type="SAM" id="MobiDB-lite"/>
    </source>
</evidence>
<evidence type="ECO:0000313" key="3">
    <source>
        <dbReference type="Proteomes" id="UP000324222"/>
    </source>
</evidence>
<name>A0A5B7D1H4_PORTR</name>
<reference evidence="2 3" key="1">
    <citation type="submission" date="2019-05" db="EMBL/GenBank/DDBJ databases">
        <title>Another draft genome of Portunus trituberculatus and its Hox gene families provides insights of decapod evolution.</title>
        <authorList>
            <person name="Jeong J.-H."/>
            <person name="Song I."/>
            <person name="Kim S."/>
            <person name="Choi T."/>
            <person name="Kim D."/>
            <person name="Ryu S."/>
            <person name="Kim W."/>
        </authorList>
    </citation>
    <scope>NUCLEOTIDE SEQUENCE [LARGE SCALE GENOMIC DNA]</scope>
    <source>
        <tissue evidence="2">Muscle</tissue>
    </source>
</reference>
<evidence type="ECO:0000313" key="2">
    <source>
        <dbReference type="EMBL" id="MPC14784.1"/>
    </source>
</evidence>
<feature type="region of interest" description="Disordered" evidence="1">
    <location>
        <begin position="41"/>
        <end position="80"/>
    </location>
</feature>
<organism evidence="2 3">
    <name type="scientific">Portunus trituberculatus</name>
    <name type="common">Swimming crab</name>
    <name type="synonym">Neptunus trituberculatus</name>
    <dbReference type="NCBI Taxonomy" id="210409"/>
    <lineage>
        <taxon>Eukaryota</taxon>
        <taxon>Metazoa</taxon>
        <taxon>Ecdysozoa</taxon>
        <taxon>Arthropoda</taxon>
        <taxon>Crustacea</taxon>
        <taxon>Multicrustacea</taxon>
        <taxon>Malacostraca</taxon>
        <taxon>Eumalacostraca</taxon>
        <taxon>Eucarida</taxon>
        <taxon>Decapoda</taxon>
        <taxon>Pleocyemata</taxon>
        <taxon>Brachyura</taxon>
        <taxon>Eubrachyura</taxon>
        <taxon>Portunoidea</taxon>
        <taxon>Portunidae</taxon>
        <taxon>Portuninae</taxon>
        <taxon>Portunus</taxon>
    </lineage>
</organism>